<dbReference type="InterPro" id="IPR000008">
    <property type="entry name" value="C2_dom"/>
</dbReference>
<evidence type="ECO:0000259" key="1">
    <source>
        <dbReference type="PROSITE" id="PS50004"/>
    </source>
</evidence>
<accession>A0A0A1UEU5</accession>
<evidence type="ECO:0000313" key="2">
    <source>
        <dbReference type="EMBL" id="ELP95090.1"/>
    </source>
</evidence>
<dbReference type="Pfam" id="PF00168">
    <property type="entry name" value="C2"/>
    <property type="match status" value="1"/>
</dbReference>
<gene>
    <name evidence="2" type="ORF">EIN_253640</name>
</gene>
<dbReference type="KEGG" id="eiv:EIN_253640"/>
<evidence type="ECO:0000313" key="3">
    <source>
        <dbReference type="Proteomes" id="UP000014680"/>
    </source>
</evidence>
<dbReference type="SMART" id="SM00239">
    <property type="entry name" value="C2"/>
    <property type="match status" value="1"/>
</dbReference>
<dbReference type="InterPro" id="IPR035892">
    <property type="entry name" value="C2_domain_sf"/>
</dbReference>
<protein>
    <recommendedName>
        <fullName evidence="1">C2 domain-containing protein</fullName>
    </recommendedName>
</protein>
<dbReference type="SUPFAM" id="SSF49562">
    <property type="entry name" value="C2 domain (Calcium/lipid-binding domain, CaLB)"/>
    <property type="match status" value="1"/>
</dbReference>
<dbReference type="Gene3D" id="2.60.40.640">
    <property type="match status" value="1"/>
</dbReference>
<dbReference type="AlphaFoldDB" id="A0A0A1UEU5"/>
<dbReference type="InterPro" id="IPR014752">
    <property type="entry name" value="Arrestin-like_C"/>
</dbReference>
<organism evidence="2 3">
    <name type="scientific">Entamoeba invadens IP1</name>
    <dbReference type="NCBI Taxonomy" id="370355"/>
    <lineage>
        <taxon>Eukaryota</taxon>
        <taxon>Amoebozoa</taxon>
        <taxon>Evosea</taxon>
        <taxon>Archamoebae</taxon>
        <taxon>Mastigamoebida</taxon>
        <taxon>Entamoebidae</taxon>
        <taxon>Entamoeba</taxon>
    </lineage>
</organism>
<reference evidence="2 3" key="1">
    <citation type="submission" date="2012-10" db="EMBL/GenBank/DDBJ databases">
        <authorList>
            <person name="Zafar N."/>
            <person name="Inman J."/>
            <person name="Hall N."/>
            <person name="Lorenzi H."/>
            <person name="Caler E."/>
        </authorList>
    </citation>
    <scope>NUCLEOTIDE SEQUENCE [LARGE SCALE GENOMIC DNA]</scope>
    <source>
        <strain evidence="2 3">IP1</strain>
    </source>
</reference>
<dbReference type="VEuPathDB" id="AmoebaDB:EIN_253640"/>
<proteinExistence type="predicted"/>
<dbReference type="RefSeq" id="XP_004261861.1">
    <property type="nucleotide sequence ID" value="XM_004261813.1"/>
</dbReference>
<dbReference type="EMBL" id="KB206169">
    <property type="protein sequence ID" value="ELP95090.1"/>
    <property type="molecule type" value="Genomic_DNA"/>
</dbReference>
<dbReference type="CDD" id="cd00030">
    <property type="entry name" value="C2"/>
    <property type="match status" value="1"/>
</dbReference>
<keyword evidence="3" id="KW-1185">Reference proteome</keyword>
<feature type="domain" description="C2" evidence="1">
    <location>
        <begin position="381"/>
        <end position="495"/>
    </location>
</feature>
<dbReference type="GeneID" id="14894035"/>
<dbReference type="Gene3D" id="2.60.40.150">
    <property type="entry name" value="C2 domain"/>
    <property type="match status" value="1"/>
</dbReference>
<sequence>MNVEIELIKYGFAGEETNGYVYMTVKKPTILNMGFVSLSQIDVLGYGNNSACTRSSSHTFSNTISNYPQKIQSQINMFPINISSVGKEFPPGKHRLDFSFYLPQNFPTSYVTQCQSLSYSLQAQMFTSDGKNFSSEEVEFPVLYNHALISSLPLTVSGIINNLFVTIHATQTTLSRGENAVVYLSVSNLSSDINRTLRILLISECNDGSDVTIETLNEVSFELTQSELVNQQVVFPIDQKTCPSTVTPTNSLRHYIVVKMDNLKFTEKNELLALPLSISADAQNVVVEENKGKSVEIKPTYTMFPNVDSVMVSPGIEHLKTTNNSDMFVDHMRRLVCDANGKAIDGIYPFYESTTLKPGCTFGILHNRDCVINHTTKEVMWFKDDLLPQALLQQCENAVVTIQVLEAEGLNVRSAKNVPKVYCCVTTTPWKKSKEVQGICPAFDDTMFFIDVGNNRKNVILYLYDNSSILGDDLLGFVNIDLTKMPFPCAIEGWFEFRNSPLGEETYTGRVKLRIAYDKVRHSAGDVYVHIPDVISCFTKPIYSNSTKMQKQVKNASALCSQAGATPYCSITSNGSVVNKFEQLYQSL</sequence>
<dbReference type="PROSITE" id="PS50004">
    <property type="entry name" value="C2"/>
    <property type="match status" value="1"/>
</dbReference>
<name>A0A0A1UEU5_ENTIV</name>
<dbReference type="Proteomes" id="UP000014680">
    <property type="component" value="Unassembled WGS sequence"/>
</dbReference>